<organism evidence="1 2">
    <name type="scientific">Artemisia annua</name>
    <name type="common">Sweet wormwood</name>
    <dbReference type="NCBI Taxonomy" id="35608"/>
    <lineage>
        <taxon>Eukaryota</taxon>
        <taxon>Viridiplantae</taxon>
        <taxon>Streptophyta</taxon>
        <taxon>Embryophyta</taxon>
        <taxon>Tracheophyta</taxon>
        <taxon>Spermatophyta</taxon>
        <taxon>Magnoliopsida</taxon>
        <taxon>eudicotyledons</taxon>
        <taxon>Gunneridae</taxon>
        <taxon>Pentapetalae</taxon>
        <taxon>asterids</taxon>
        <taxon>campanulids</taxon>
        <taxon>Asterales</taxon>
        <taxon>Asteraceae</taxon>
        <taxon>Asteroideae</taxon>
        <taxon>Anthemideae</taxon>
        <taxon>Artemisiinae</taxon>
        <taxon>Artemisia</taxon>
    </lineage>
</organism>
<evidence type="ECO:0000313" key="2">
    <source>
        <dbReference type="Proteomes" id="UP000245207"/>
    </source>
</evidence>
<dbReference type="EMBL" id="PKPP01001083">
    <property type="protein sequence ID" value="PWA85828.1"/>
    <property type="molecule type" value="Genomic_DNA"/>
</dbReference>
<dbReference type="STRING" id="35608.A0A2U1PJ95"/>
<comment type="caution">
    <text evidence="1">The sequence shown here is derived from an EMBL/GenBank/DDBJ whole genome shotgun (WGS) entry which is preliminary data.</text>
</comment>
<reference evidence="1 2" key="1">
    <citation type="journal article" date="2018" name="Mol. Plant">
        <title>The genome of Artemisia annua provides insight into the evolution of Asteraceae family and artemisinin biosynthesis.</title>
        <authorList>
            <person name="Shen Q."/>
            <person name="Zhang L."/>
            <person name="Liao Z."/>
            <person name="Wang S."/>
            <person name="Yan T."/>
            <person name="Shi P."/>
            <person name="Liu M."/>
            <person name="Fu X."/>
            <person name="Pan Q."/>
            <person name="Wang Y."/>
            <person name="Lv Z."/>
            <person name="Lu X."/>
            <person name="Zhang F."/>
            <person name="Jiang W."/>
            <person name="Ma Y."/>
            <person name="Chen M."/>
            <person name="Hao X."/>
            <person name="Li L."/>
            <person name="Tang Y."/>
            <person name="Lv G."/>
            <person name="Zhou Y."/>
            <person name="Sun X."/>
            <person name="Brodelius P.E."/>
            <person name="Rose J.K.C."/>
            <person name="Tang K."/>
        </authorList>
    </citation>
    <scope>NUCLEOTIDE SEQUENCE [LARGE SCALE GENOMIC DNA]</scope>
    <source>
        <strain evidence="2">cv. Huhao1</strain>
        <tissue evidence="1">Leaf</tissue>
    </source>
</reference>
<name>A0A2U1PJ95_ARTAN</name>
<evidence type="ECO:0000313" key="1">
    <source>
        <dbReference type="EMBL" id="PWA85828.1"/>
    </source>
</evidence>
<dbReference type="OrthoDB" id="418595at2759"/>
<protein>
    <submittedName>
        <fullName evidence="1">CBS / octicosapeptide/Phox/Bemp1 (PB1) domains-containing protein</fullName>
    </submittedName>
</protein>
<dbReference type="Proteomes" id="UP000245207">
    <property type="component" value="Unassembled WGS sequence"/>
</dbReference>
<gene>
    <name evidence="1" type="ORF">CTI12_AA145170</name>
</gene>
<sequence length="149" mass="15939">MVYFYMQMEILLLYITDVLHITRPVVASVGSTAGIDNDAASSMMQKFWDSAMAAPPADDDSEPGSEDSFDMASKAEMDIGKCAWSASLSFYKLAYSGMLRNRKATSAASGGLEQAHPDAWASAYSSVAAGAGLVAGLWCISIHEKSKQH</sequence>
<keyword evidence="2" id="KW-1185">Reference proteome</keyword>
<dbReference type="AlphaFoldDB" id="A0A2U1PJ95"/>
<accession>A0A2U1PJ95</accession>
<proteinExistence type="predicted"/>